<evidence type="ECO:0000256" key="1">
    <source>
        <dbReference type="ARBA" id="ARBA00004141"/>
    </source>
</evidence>
<keyword evidence="7" id="KW-0732">Signal</keyword>
<evidence type="ECO:0000313" key="10">
    <source>
        <dbReference type="Proteomes" id="UP001391051"/>
    </source>
</evidence>
<feature type="chain" id="PRO_5046895067" description="Rhodopsin domain-containing protein" evidence="7">
    <location>
        <begin position="17"/>
        <end position="266"/>
    </location>
</feature>
<comment type="similarity">
    <text evidence="5">Belongs to the SAT4 family.</text>
</comment>
<dbReference type="InterPro" id="IPR049326">
    <property type="entry name" value="Rhodopsin_dom_fungi"/>
</dbReference>
<sequence length="266" mass="29283">MTWVLTALASVSVALRISFRAQVKVFGGDDLFMIISMADSNKLCFVGWSITITLYASRGGTRHIWHVALLGEDNTAEVQLLNWTSQVFGIIGVAAGKISVSALLLGIIRQTELRWQRVYLWTFNTFADASLALIPITIFWSLQNKTAGRIQLSIVFSLNILTSICSGIKTQYLAELANREDLTWVTAELFLMIVCGTIPTLYPPLRGMRSVVSRLGSKGSASRSGPPSTSDLRSNDKTTVELVAIGRTKGRSQHDINYSQRQLLLG</sequence>
<dbReference type="InterPro" id="IPR052337">
    <property type="entry name" value="SAT4-like"/>
</dbReference>
<keyword evidence="2 6" id="KW-0812">Transmembrane</keyword>
<evidence type="ECO:0000256" key="3">
    <source>
        <dbReference type="ARBA" id="ARBA00022989"/>
    </source>
</evidence>
<evidence type="ECO:0000259" key="8">
    <source>
        <dbReference type="Pfam" id="PF20684"/>
    </source>
</evidence>
<comment type="caution">
    <text evidence="9">The sequence shown here is derived from an EMBL/GenBank/DDBJ whole genome shotgun (WGS) entry which is preliminary data.</text>
</comment>
<organism evidence="9 10">
    <name type="scientific">Apiospora aurea</name>
    <dbReference type="NCBI Taxonomy" id="335848"/>
    <lineage>
        <taxon>Eukaryota</taxon>
        <taxon>Fungi</taxon>
        <taxon>Dikarya</taxon>
        <taxon>Ascomycota</taxon>
        <taxon>Pezizomycotina</taxon>
        <taxon>Sordariomycetes</taxon>
        <taxon>Xylariomycetidae</taxon>
        <taxon>Amphisphaeriales</taxon>
        <taxon>Apiosporaceae</taxon>
        <taxon>Apiospora</taxon>
    </lineage>
</organism>
<keyword evidence="10" id="KW-1185">Reference proteome</keyword>
<evidence type="ECO:0000256" key="6">
    <source>
        <dbReference type="SAM" id="Phobius"/>
    </source>
</evidence>
<dbReference type="RefSeq" id="XP_066698917.1">
    <property type="nucleotide sequence ID" value="XM_066846519.1"/>
</dbReference>
<protein>
    <recommendedName>
        <fullName evidence="8">Rhodopsin domain-containing protein</fullName>
    </recommendedName>
</protein>
<evidence type="ECO:0000256" key="2">
    <source>
        <dbReference type="ARBA" id="ARBA00022692"/>
    </source>
</evidence>
<dbReference type="GeneID" id="92079581"/>
<evidence type="ECO:0000256" key="5">
    <source>
        <dbReference type="ARBA" id="ARBA00038359"/>
    </source>
</evidence>
<accession>A0ABR1QA43</accession>
<feature type="domain" description="Rhodopsin" evidence="8">
    <location>
        <begin position="123"/>
        <end position="206"/>
    </location>
</feature>
<feature type="signal peptide" evidence="7">
    <location>
        <begin position="1"/>
        <end position="16"/>
    </location>
</feature>
<reference evidence="9 10" key="1">
    <citation type="submission" date="2023-01" db="EMBL/GenBank/DDBJ databases">
        <title>Analysis of 21 Apiospora genomes using comparative genomics revels a genus with tremendous synthesis potential of carbohydrate active enzymes and secondary metabolites.</title>
        <authorList>
            <person name="Sorensen T."/>
        </authorList>
    </citation>
    <scope>NUCLEOTIDE SEQUENCE [LARGE SCALE GENOMIC DNA]</scope>
    <source>
        <strain evidence="9 10">CBS 24483</strain>
    </source>
</reference>
<name>A0ABR1QA43_9PEZI</name>
<keyword evidence="3 6" id="KW-1133">Transmembrane helix</keyword>
<gene>
    <name evidence="9" type="ORF">PG986_010297</name>
</gene>
<comment type="subcellular location">
    <subcellularLocation>
        <location evidence="1">Membrane</location>
        <topology evidence="1">Multi-pass membrane protein</topology>
    </subcellularLocation>
</comment>
<evidence type="ECO:0000313" key="9">
    <source>
        <dbReference type="EMBL" id="KAK7949411.1"/>
    </source>
</evidence>
<evidence type="ECO:0000256" key="4">
    <source>
        <dbReference type="ARBA" id="ARBA00023136"/>
    </source>
</evidence>
<dbReference type="Pfam" id="PF20684">
    <property type="entry name" value="Fung_rhodopsin"/>
    <property type="match status" value="1"/>
</dbReference>
<proteinExistence type="inferred from homology"/>
<keyword evidence="4 6" id="KW-0472">Membrane</keyword>
<feature type="transmembrane region" description="Helical" evidence="6">
    <location>
        <begin position="87"/>
        <end position="108"/>
    </location>
</feature>
<feature type="transmembrane region" description="Helical" evidence="6">
    <location>
        <begin position="120"/>
        <end position="142"/>
    </location>
</feature>
<dbReference type="EMBL" id="JAQQWE010000006">
    <property type="protein sequence ID" value="KAK7949411.1"/>
    <property type="molecule type" value="Genomic_DNA"/>
</dbReference>
<evidence type="ECO:0000256" key="7">
    <source>
        <dbReference type="SAM" id="SignalP"/>
    </source>
</evidence>
<feature type="transmembrane region" description="Helical" evidence="6">
    <location>
        <begin position="182"/>
        <end position="202"/>
    </location>
</feature>
<dbReference type="PANTHER" id="PTHR33048">
    <property type="entry name" value="PTH11-LIKE INTEGRAL MEMBRANE PROTEIN (AFU_ORTHOLOGUE AFUA_5G11245)"/>
    <property type="match status" value="1"/>
</dbReference>
<dbReference type="PANTHER" id="PTHR33048:SF146">
    <property type="entry name" value="INTEGRAL MEMBRANE PROTEIN"/>
    <property type="match status" value="1"/>
</dbReference>
<dbReference type="Proteomes" id="UP001391051">
    <property type="component" value="Unassembled WGS sequence"/>
</dbReference>